<evidence type="ECO:0000313" key="2">
    <source>
        <dbReference type="Proteomes" id="UP000541857"/>
    </source>
</evidence>
<evidence type="ECO:0008006" key="3">
    <source>
        <dbReference type="Google" id="ProtNLM"/>
    </source>
</evidence>
<protein>
    <recommendedName>
        <fullName evidence="3">Lipocalin-like domain-containing protein</fullName>
    </recommendedName>
</protein>
<comment type="caution">
    <text evidence="1">The sequence shown here is derived from an EMBL/GenBank/DDBJ whole genome shotgun (WGS) entry which is preliminary data.</text>
</comment>
<gene>
    <name evidence="1" type="ORF">H3Z82_13865</name>
</gene>
<organism evidence="1 2">
    <name type="scientific">Gelidibacter maritimus</name>
    <dbReference type="NCBI Taxonomy" id="2761487"/>
    <lineage>
        <taxon>Bacteria</taxon>
        <taxon>Pseudomonadati</taxon>
        <taxon>Bacteroidota</taxon>
        <taxon>Flavobacteriia</taxon>
        <taxon>Flavobacteriales</taxon>
        <taxon>Flavobacteriaceae</taxon>
        <taxon>Gelidibacter</taxon>
    </lineage>
</organism>
<sequence>MKPLLKAFLFLFIIVNIGCDNDNESLKIDESNMLIGYWINPVYTDPVTTFERANRFKDAAYGVAFLTENISVERSSGWCGTPPLVFADFQGKWKKNDSIITISNDNGMAGLMDNHWKIRTLNETHLVIERLP</sequence>
<evidence type="ECO:0000313" key="1">
    <source>
        <dbReference type="EMBL" id="MBA6153815.1"/>
    </source>
</evidence>
<dbReference type="Proteomes" id="UP000541857">
    <property type="component" value="Unassembled WGS sequence"/>
</dbReference>
<accession>A0A7W2M6Y3</accession>
<proteinExistence type="predicted"/>
<dbReference type="AlphaFoldDB" id="A0A7W2M6Y3"/>
<dbReference type="RefSeq" id="WP_182206101.1">
    <property type="nucleotide sequence ID" value="NZ_JACGLT010000011.1"/>
</dbReference>
<name>A0A7W2M6Y3_9FLAO</name>
<keyword evidence="2" id="KW-1185">Reference proteome</keyword>
<reference evidence="1 2" key="1">
    <citation type="submission" date="2020-07" db="EMBL/GenBank/DDBJ databases">
        <title>Bacterium isolated from marine sediment.</title>
        <authorList>
            <person name="Shang D."/>
        </authorList>
    </citation>
    <scope>NUCLEOTIDE SEQUENCE [LARGE SCALE GENOMIC DNA]</scope>
    <source>
        <strain evidence="1 2">F6074</strain>
    </source>
</reference>
<dbReference type="EMBL" id="JACGLT010000011">
    <property type="protein sequence ID" value="MBA6153815.1"/>
    <property type="molecule type" value="Genomic_DNA"/>
</dbReference>